<evidence type="ECO:0000259" key="5">
    <source>
        <dbReference type="SMART" id="SM00382"/>
    </source>
</evidence>
<evidence type="ECO:0000313" key="7">
    <source>
        <dbReference type="Proteomes" id="UP000035067"/>
    </source>
</evidence>
<comment type="similarity">
    <text evidence="2">Belongs to the Mg-chelatase subunits D/I family. ComM subfamily.</text>
</comment>
<organism evidence="6 7">
    <name type="scientific">Candidatus Synechococcus spongiarum SP3</name>
    <dbReference type="NCBI Taxonomy" id="1604020"/>
    <lineage>
        <taxon>Bacteria</taxon>
        <taxon>Bacillati</taxon>
        <taxon>Cyanobacteriota</taxon>
        <taxon>Cyanophyceae</taxon>
        <taxon>Synechococcales</taxon>
        <taxon>Synechococcaceae</taxon>
        <taxon>Synechococcus</taxon>
    </lineage>
</organism>
<dbReference type="InterPro" id="IPR003593">
    <property type="entry name" value="AAA+_ATPase"/>
</dbReference>
<dbReference type="InterPro" id="IPR000523">
    <property type="entry name" value="Mg_chelatse_chII-like_cat_dom"/>
</dbReference>
<dbReference type="InterPro" id="IPR045006">
    <property type="entry name" value="CHLI-like"/>
</dbReference>
<evidence type="ECO:0000256" key="1">
    <source>
        <dbReference type="ARBA" id="ARBA00003398"/>
    </source>
</evidence>
<comment type="caution">
    <text evidence="6">The sequence shown here is derived from an EMBL/GenBank/DDBJ whole genome shotgun (WGS) entry which is preliminary data.</text>
</comment>
<evidence type="ECO:0000256" key="3">
    <source>
        <dbReference type="ARBA" id="ARBA00022741"/>
    </source>
</evidence>
<dbReference type="Gene3D" id="3.40.50.300">
    <property type="entry name" value="P-loop containing nucleotide triphosphate hydrolases"/>
    <property type="match status" value="1"/>
</dbReference>
<dbReference type="SMART" id="SM00382">
    <property type="entry name" value="AAA"/>
    <property type="match status" value="1"/>
</dbReference>
<sequence>MLARCTSAAIVGVEACPVVVEADLGPGLPAFQIVGLPDTAVQESRERIRSALRNSGQRPLVSRLTVNLAPAALRKQGPSFDLPMALALQAAAGRIPLTWLEGLWATGELGLDGSLRPVRGVLAMAEAAQAEGARHLLVPKANGDEAAQIDGLSVLAAADLNEAQDQLNNPQAHPAPDHQRFAMMADEFQFDLRDLQGQSHGRRALEIAAAGGHHMLLVGPPGCGKSVLARCLPDLLPPLSMEEALAVRRVHSVAFAQPEAGLRSQRPFRAPHHSCTPAALVGGGSPYPLPGEISLAHHGVLFLDELPEFGRHCLDHLREPLEQGAIDIARAGQRLRFPCQFQLVAAANPCPCGWWGDPVHSCSCGDAVRRRYWRQVSGPLLDRIDLHVPVRRLSPTEVSRPIAAETTVQVQQRLAISRRNTSQRFGRQLFDNRLLDGRQLRLCSPLSSAARDLLDRLADRLGLSMRSLDRLLRVARTIADLADSERIESEHLAEAATYRSCDLDVT</sequence>
<dbReference type="Pfam" id="PF13541">
    <property type="entry name" value="ChlI"/>
    <property type="match status" value="1"/>
</dbReference>
<dbReference type="AlphaFoldDB" id="A0A0G2HPA7"/>
<dbReference type="Pfam" id="PF13335">
    <property type="entry name" value="Mg_chelatase_C"/>
    <property type="match status" value="1"/>
</dbReference>
<name>A0A0G2HPA7_9SYNE</name>
<dbReference type="Pfam" id="PF01078">
    <property type="entry name" value="Mg_chelatase"/>
    <property type="match status" value="1"/>
</dbReference>
<dbReference type="Gene3D" id="3.30.230.10">
    <property type="match status" value="1"/>
</dbReference>
<dbReference type="SUPFAM" id="SSF52540">
    <property type="entry name" value="P-loop containing nucleoside triphosphate hydrolases"/>
    <property type="match status" value="1"/>
</dbReference>
<comment type="function">
    <text evidence="1">Involved in chlorophyll biosynthesis; introduces a magnesium ion into protoporphyrin IX to yield Mg-protoporphyrin IX.</text>
</comment>
<accession>A0A0G2HPA7</accession>
<evidence type="ECO:0000256" key="4">
    <source>
        <dbReference type="ARBA" id="ARBA00022840"/>
    </source>
</evidence>
<gene>
    <name evidence="6" type="ORF">TE42_00480</name>
</gene>
<dbReference type="InterPro" id="IPR001208">
    <property type="entry name" value="MCM_dom"/>
</dbReference>
<dbReference type="GO" id="GO:0005524">
    <property type="term" value="F:ATP binding"/>
    <property type="evidence" value="ECO:0007669"/>
    <property type="project" value="UniProtKB-KW"/>
</dbReference>
<keyword evidence="3" id="KW-0547">Nucleotide-binding</keyword>
<dbReference type="PANTHER" id="PTHR32039">
    <property type="entry name" value="MAGNESIUM-CHELATASE SUBUNIT CHLI"/>
    <property type="match status" value="1"/>
</dbReference>
<dbReference type="SUPFAM" id="SSF54211">
    <property type="entry name" value="Ribosomal protein S5 domain 2-like"/>
    <property type="match status" value="1"/>
</dbReference>
<reference evidence="6 7" key="1">
    <citation type="submission" date="2015-01" db="EMBL/GenBank/DDBJ databases">
        <title>Lifestyle Evolution in Cyanobacterial Symbionts of Sponges.</title>
        <authorList>
            <person name="Burgsdorf I."/>
            <person name="Slaby B.M."/>
            <person name="Handley K.M."/>
            <person name="Haber M."/>
            <person name="Blom J."/>
            <person name="Marshall C.W."/>
            <person name="Gilbert J.A."/>
            <person name="Hentschel U."/>
            <person name="Steindler L."/>
        </authorList>
    </citation>
    <scope>NUCLEOTIDE SEQUENCE [LARGE SCALE GENOMIC DNA]</scope>
    <source>
        <strain evidence="6">SP3</strain>
    </source>
</reference>
<dbReference type="InterPro" id="IPR014721">
    <property type="entry name" value="Ribsml_uS5_D2-typ_fold_subgr"/>
</dbReference>
<dbReference type="PRINTS" id="PR01657">
    <property type="entry name" value="MCMFAMILY"/>
</dbReference>
<dbReference type="InterPro" id="IPR025158">
    <property type="entry name" value="Mg_chelat-rel_C"/>
</dbReference>
<feature type="domain" description="AAA+ ATPase" evidence="5">
    <location>
        <begin position="211"/>
        <end position="394"/>
    </location>
</feature>
<dbReference type="GO" id="GO:0003677">
    <property type="term" value="F:DNA binding"/>
    <property type="evidence" value="ECO:0007669"/>
    <property type="project" value="InterPro"/>
</dbReference>
<dbReference type="EMBL" id="JXQG01000001">
    <property type="protein sequence ID" value="KKZ13476.1"/>
    <property type="molecule type" value="Genomic_DNA"/>
</dbReference>
<evidence type="ECO:0000313" key="6">
    <source>
        <dbReference type="EMBL" id="KKZ13476.1"/>
    </source>
</evidence>
<keyword evidence="4" id="KW-0067">ATP-binding</keyword>
<dbReference type="NCBIfam" id="TIGR00368">
    <property type="entry name" value="YifB family Mg chelatase-like AAA ATPase"/>
    <property type="match status" value="1"/>
</dbReference>
<proteinExistence type="inferred from homology"/>
<dbReference type="InterPro" id="IPR020568">
    <property type="entry name" value="Ribosomal_Su5_D2-typ_SF"/>
</dbReference>
<evidence type="ECO:0000256" key="2">
    <source>
        <dbReference type="ARBA" id="ARBA00006354"/>
    </source>
</evidence>
<protein>
    <recommendedName>
        <fullName evidence="5">AAA+ ATPase domain-containing protein</fullName>
    </recommendedName>
</protein>
<dbReference type="Proteomes" id="UP000035067">
    <property type="component" value="Unassembled WGS sequence"/>
</dbReference>
<dbReference type="PANTHER" id="PTHR32039:SF7">
    <property type="entry name" value="COMPETENCE PROTEIN COMM"/>
    <property type="match status" value="1"/>
</dbReference>
<dbReference type="InterPro" id="IPR004482">
    <property type="entry name" value="Mg_chelat-rel"/>
</dbReference>
<dbReference type="InterPro" id="IPR027417">
    <property type="entry name" value="P-loop_NTPase"/>
</dbReference>
<dbReference type="PATRIC" id="fig|1604020.3.peg.298"/>